<dbReference type="InterPro" id="IPR038157">
    <property type="entry name" value="FeoA_core_dom"/>
</dbReference>
<keyword evidence="1" id="KW-0408">Iron</keyword>
<accession>A0A0F5PKU0</accession>
<reference evidence="3 4" key="1">
    <citation type="submission" date="2008-07" db="EMBL/GenBank/DDBJ databases">
        <authorList>
            <person name="Gonzalez J."/>
            <person name="Sokolova T."/>
            <person name="Ferriera S."/>
            <person name="Johnson J."/>
            <person name="Kravitz S."/>
            <person name="Beeson K."/>
            <person name="Sutton G."/>
            <person name="Rogers Y.-H."/>
            <person name="Friedman R."/>
            <person name="Frazier M."/>
            <person name="Venter J.C."/>
        </authorList>
    </citation>
    <scope>NUCLEOTIDE SEQUENCE [LARGE SCALE GENOMIC DNA]</scope>
    <source>
        <strain evidence="3 4">DSM 12653</strain>
    </source>
</reference>
<evidence type="ECO:0000313" key="3">
    <source>
        <dbReference type="EMBL" id="KKC29272.1"/>
    </source>
</evidence>
<dbReference type="Gene3D" id="2.30.30.90">
    <property type="match status" value="1"/>
</dbReference>
<evidence type="ECO:0000313" key="4">
    <source>
        <dbReference type="Proteomes" id="UP000010146"/>
    </source>
</evidence>
<dbReference type="EMBL" id="ABXP02000101">
    <property type="protein sequence ID" value="KKC29272.1"/>
    <property type="molecule type" value="Genomic_DNA"/>
</dbReference>
<dbReference type="Pfam" id="PF04023">
    <property type="entry name" value="FeoA"/>
    <property type="match status" value="1"/>
</dbReference>
<comment type="caution">
    <text evidence="3">The sequence shown here is derived from an EMBL/GenBank/DDBJ whole genome shotgun (WGS) entry which is preliminary data.</text>
</comment>
<dbReference type="InterPro" id="IPR053184">
    <property type="entry name" value="FeoA-like"/>
</dbReference>
<dbReference type="PANTHER" id="PTHR43151:SF2">
    <property type="entry name" value="FE(2+) TRANSPORT PROTEIN A-RELATED"/>
    <property type="match status" value="1"/>
</dbReference>
<evidence type="ECO:0000259" key="2">
    <source>
        <dbReference type="SMART" id="SM00899"/>
    </source>
</evidence>
<evidence type="ECO:0000256" key="1">
    <source>
        <dbReference type="ARBA" id="ARBA00023004"/>
    </source>
</evidence>
<dbReference type="InterPro" id="IPR008988">
    <property type="entry name" value="Transcriptional_repressor_C"/>
</dbReference>
<dbReference type="SMART" id="SM00899">
    <property type="entry name" value="FeoA"/>
    <property type="match status" value="1"/>
</dbReference>
<feature type="domain" description="Ferrous iron transporter FeoA-like" evidence="2">
    <location>
        <begin position="9"/>
        <end position="79"/>
    </location>
</feature>
<protein>
    <recommendedName>
        <fullName evidence="2">Ferrous iron transporter FeoA-like domain-containing protein</fullName>
    </recommendedName>
</protein>
<sequence length="80" mass="8521">MLKKGGIVLPLSMLPPGKKAVVVDIIGGEGIRRRLIDMGIVRGVEILVVKNDVGPLIVGVGEMRFALGFGMAQKILVEEL</sequence>
<proteinExistence type="predicted"/>
<reference evidence="3 4" key="2">
    <citation type="journal article" date="2015" name="BMC Genomics">
        <title>Analysis of three genomes within the thermophilic bacterial species Caldanaerobacter subterraneus with a focus on carbon monoxide dehydrogenase evolution and hydrolase diversity.</title>
        <authorList>
            <person name="Sant'Anna F.H."/>
            <person name="Lebedinsky A.V."/>
            <person name="Sokolova T.G."/>
            <person name="Robb F.T."/>
            <person name="Gonzalez J.M."/>
        </authorList>
    </citation>
    <scope>NUCLEOTIDE SEQUENCE [LARGE SCALE GENOMIC DNA]</scope>
    <source>
        <strain evidence="3 4">DSM 12653</strain>
    </source>
</reference>
<dbReference type="Proteomes" id="UP000010146">
    <property type="component" value="Unassembled WGS sequence"/>
</dbReference>
<organism evidence="3 4">
    <name type="scientific">Caldanaerobacter subterraneus subsp. pacificus DSM 12653</name>
    <dbReference type="NCBI Taxonomy" id="391606"/>
    <lineage>
        <taxon>Bacteria</taxon>
        <taxon>Bacillati</taxon>
        <taxon>Bacillota</taxon>
        <taxon>Clostridia</taxon>
        <taxon>Thermoanaerobacterales</taxon>
        <taxon>Thermoanaerobacteraceae</taxon>
        <taxon>Caldanaerobacter</taxon>
    </lineage>
</organism>
<name>A0A0F5PKU0_9THEO</name>
<reference evidence="4" key="3">
    <citation type="submission" date="2015-02" db="EMBL/GenBank/DDBJ databases">
        <title>Genome analysis of three genomes within the thermophilic hydrogenogenic bacterial species Caldanaerobacter subterraneus.</title>
        <authorList>
            <person name="Sant'Anna F.H."/>
            <person name="Lebedinsky A."/>
            <person name="Sokolova T."/>
            <person name="Robb F.T."/>
            <person name="Gonzalez J.M."/>
        </authorList>
    </citation>
    <scope>NUCLEOTIDE SEQUENCE [LARGE SCALE GENOMIC DNA]</scope>
    <source>
        <strain evidence="4">DSM 12653</strain>
    </source>
</reference>
<dbReference type="InterPro" id="IPR007167">
    <property type="entry name" value="Fe-transptr_FeoA-like"/>
</dbReference>
<dbReference type="SUPFAM" id="SSF50037">
    <property type="entry name" value="C-terminal domain of transcriptional repressors"/>
    <property type="match status" value="1"/>
</dbReference>
<dbReference type="GO" id="GO:0046914">
    <property type="term" value="F:transition metal ion binding"/>
    <property type="evidence" value="ECO:0007669"/>
    <property type="project" value="InterPro"/>
</dbReference>
<dbReference type="AlphaFoldDB" id="A0A0F5PKU0"/>
<dbReference type="PANTHER" id="PTHR43151">
    <property type="entry name" value="FEOA FAMILY PROTEIN"/>
    <property type="match status" value="1"/>
</dbReference>
<gene>
    <name evidence="3" type="ORF">CDSM653_01723</name>
</gene>